<evidence type="ECO:0000313" key="4">
    <source>
        <dbReference type="Proteomes" id="UP001642464"/>
    </source>
</evidence>
<dbReference type="InterPro" id="IPR002885">
    <property type="entry name" value="PPR_rpt"/>
</dbReference>
<sequence>MAAFPLTLTEPRGGAPLDAGAFGALNRSRADPCCRARRSRRAEMGSSSSAALAGALLGGLASGWRRSTASRGPRGAAARGLRQVDEEQLALQQELDAWGDEDEEPGRIESEKAVPRKTALRDESDWRYWAQKVDKQTVWAVLTSKHTRDDLQDVLMALRRGDVLTSKQEYERALSLLAQKRLQEANILLQCMWFNGFKPDHRHYLQVMKGLRRAQRWKKIVQLIEEMLEHEITPCMKCYELAIDAYGRKCEPEGVLQLFKACKEHHGHALEGAYHRVMAFLAKDGSYVKVLQLFEEMVEQDISPTLETFNHLVMAYGMAGELEQVLDTMDHMEDLGVAPNTATFIYGMRAAERSGDIDGGLLLFQKMKQRGLKTNERVDEALMRICLAGNDPDRALQFFDAALQRRQNWGRASEQPVQRELKIYQEALHACEVAAASGQTPPSGIASYEDYALQLLLELQKAELELESTVYLHALTTCEYAKSWKRVIYLLKDMKERKIKVEPARFRSAFWNGILTAEMEQDVEEAFDLFQQMKENKLYVEDFMYEKVIRILERGGQLARATAVDQEFRDMQMGQYNKELKIHRSRNEWQEAIGVLDAIRADGLTPTLNVTNSAMSALQKPGKWELVLTLMSEMRWEGNLPDFCSHTVAISAMLSAGELARAVKHLEEMQQQGIEPTALTYGRVIFALEANGHPEMALHLWDQMRRKEIEPDRVGYEAAIRACHRCEYWEAVLELFGEMQEKDKFASKVSRQSAAVAAERLGLASSVTEGATLTA</sequence>
<dbReference type="Proteomes" id="UP001642464">
    <property type="component" value="Unassembled WGS sequence"/>
</dbReference>
<feature type="repeat" description="PPR" evidence="2">
    <location>
        <begin position="677"/>
        <end position="711"/>
    </location>
</feature>
<feature type="repeat" description="PPR" evidence="2">
    <location>
        <begin position="305"/>
        <end position="339"/>
    </location>
</feature>
<feature type="repeat" description="PPR" evidence="2">
    <location>
        <begin position="642"/>
        <end position="676"/>
    </location>
</feature>
<dbReference type="InterPro" id="IPR011990">
    <property type="entry name" value="TPR-like_helical_dom_sf"/>
</dbReference>
<dbReference type="PANTHER" id="PTHR47447:SF17">
    <property type="entry name" value="OS12G0638900 PROTEIN"/>
    <property type="match status" value="1"/>
</dbReference>
<dbReference type="Gene3D" id="1.25.40.10">
    <property type="entry name" value="Tetratricopeptide repeat domain"/>
    <property type="match status" value="4"/>
</dbReference>
<organism evidence="3 4">
    <name type="scientific">Durusdinium trenchii</name>
    <dbReference type="NCBI Taxonomy" id="1381693"/>
    <lineage>
        <taxon>Eukaryota</taxon>
        <taxon>Sar</taxon>
        <taxon>Alveolata</taxon>
        <taxon>Dinophyceae</taxon>
        <taxon>Suessiales</taxon>
        <taxon>Symbiodiniaceae</taxon>
        <taxon>Durusdinium</taxon>
    </lineage>
</organism>
<evidence type="ECO:0000256" key="2">
    <source>
        <dbReference type="PROSITE-ProRule" id="PRU00708"/>
    </source>
</evidence>
<dbReference type="Pfam" id="PF01535">
    <property type="entry name" value="PPR"/>
    <property type="match status" value="3"/>
</dbReference>
<name>A0ABP0QAX6_9DINO</name>
<keyword evidence="4" id="KW-1185">Reference proteome</keyword>
<dbReference type="PROSITE" id="PS51375">
    <property type="entry name" value="PPR"/>
    <property type="match status" value="4"/>
</dbReference>
<gene>
    <name evidence="3" type="ORF">SCF082_LOCUS40001</name>
</gene>
<reference evidence="3 4" key="1">
    <citation type="submission" date="2024-02" db="EMBL/GenBank/DDBJ databases">
        <authorList>
            <person name="Chen Y."/>
            <person name="Shah S."/>
            <person name="Dougan E. K."/>
            <person name="Thang M."/>
            <person name="Chan C."/>
        </authorList>
    </citation>
    <scope>NUCLEOTIDE SEQUENCE [LARGE SCALE GENOMIC DNA]</scope>
</reference>
<protein>
    <submittedName>
        <fullName evidence="3">Chloroplastic</fullName>
    </submittedName>
</protein>
<keyword evidence="1" id="KW-0677">Repeat</keyword>
<evidence type="ECO:0000256" key="1">
    <source>
        <dbReference type="ARBA" id="ARBA00022737"/>
    </source>
</evidence>
<proteinExistence type="predicted"/>
<evidence type="ECO:0000313" key="3">
    <source>
        <dbReference type="EMBL" id="CAK9084321.1"/>
    </source>
</evidence>
<dbReference type="EMBL" id="CAXAMM010039152">
    <property type="protein sequence ID" value="CAK9084321.1"/>
    <property type="molecule type" value="Genomic_DNA"/>
</dbReference>
<dbReference type="NCBIfam" id="TIGR00756">
    <property type="entry name" value="PPR"/>
    <property type="match status" value="3"/>
</dbReference>
<dbReference type="Pfam" id="PF13812">
    <property type="entry name" value="PPR_3"/>
    <property type="match status" value="2"/>
</dbReference>
<dbReference type="PANTHER" id="PTHR47447">
    <property type="entry name" value="OS03G0856100 PROTEIN"/>
    <property type="match status" value="1"/>
</dbReference>
<accession>A0ABP0QAX6</accession>
<feature type="repeat" description="PPR" evidence="2">
    <location>
        <begin position="200"/>
        <end position="234"/>
    </location>
</feature>
<comment type="caution">
    <text evidence="3">The sequence shown here is derived from an EMBL/GenBank/DDBJ whole genome shotgun (WGS) entry which is preliminary data.</text>
</comment>